<sequence length="307" mass="31897">MNRLNLTTIVLVLLTIASCKKSVTNDKGSPVAGSETVNAVEECQPTMYNLAVDSVSGASYIFKVAGSPGAGPISVSPYNVSGNNQLKDLSGNPILRASGLAYDPATGIFYGTTGISGSPIPNAIFKFTDPNLVSITPAVNSCGIALDLSDVERDHTTGAYFAINRGTVAPNNRIVKLGLPGMVTVNCLPNPLPVGLNARGLTFNCNGMLYVMHTSGINGTIVFVNKVTGLNGPAYAYPGPITTFASVPTPEVGLHFDCSCIGRFITGSFNPITATRYTDGLPAGLGGPIYNTVVGAIKPTVDFARPY</sequence>
<name>A0A1V9G5C3_9BACT</name>
<comment type="caution">
    <text evidence="1">The sequence shown here is derived from an EMBL/GenBank/DDBJ whole genome shotgun (WGS) entry which is preliminary data.</text>
</comment>
<proteinExistence type="predicted"/>
<dbReference type="AlphaFoldDB" id="A0A1V9G5C3"/>
<dbReference type="RefSeq" id="WP_081163301.1">
    <property type="nucleotide sequence ID" value="NZ_LWBP01000067.1"/>
</dbReference>
<dbReference type="PROSITE" id="PS51257">
    <property type="entry name" value="PROKAR_LIPOPROTEIN"/>
    <property type="match status" value="1"/>
</dbReference>
<organism evidence="1 2">
    <name type="scientific">Niastella populi</name>
    <dbReference type="NCBI Taxonomy" id="550983"/>
    <lineage>
        <taxon>Bacteria</taxon>
        <taxon>Pseudomonadati</taxon>
        <taxon>Bacteroidota</taxon>
        <taxon>Chitinophagia</taxon>
        <taxon>Chitinophagales</taxon>
        <taxon>Chitinophagaceae</taxon>
        <taxon>Niastella</taxon>
    </lineage>
</organism>
<accession>A0A1V9G5C3</accession>
<evidence type="ECO:0000313" key="2">
    <source>
        <dbReference type="Proteomes" id="UP000192276"/>
    </source>
</evidence>
<dbReference type="EMBL" id="LWBP01000067">
    <property type="protein sequence ID" value="OQP65698.1"/>
    <property type="molecule type" value="Genomic_DNA"/>
</dbReference>
<dbReference type="Proteomes" id="UP000192276">
    <property type="component" value="Unassembled WGS sequence"/>
</dbReference>
<reference evidence="2" key="1">
    <citation type="submission" date="2016-04" db="EMBL/GenBank/DDBJ databases">
        <authorList>
            <person name="Chen L."/>
            <person name="Zhuang W."/>
            <person name="Wang G."/>
        </authorList>
    </citation>
    <scope>NUCLEOTIDE SEQUENCE [LARGE SCALE GENOMIC DNA]</scope>
    <source>
        <strain evidence="2">208</strain>
    </source>
</reference>
<dbReference type="SUPFAM" id="SSF63825">
    <property type="entry name" value="YWTD domain"/>
    <property type="match status" value="1"/>
</dbReference>
<evidence type="ECO:0008006" key="3">
    <source>
        <dbReference type="Google" id="ProtNLM"/>
    </source>
</evidence>
<dbReference type="OrthoDB" id="644802at2"/>
<evidence type="ECO:0000313" key="1">
    <source>
        <dbReference type="EMBL" id="OQP65698.1"/>
    </source>
</evidence>
<protein>
    <recommendedName>
        <fullName evidence="3">DUF4394 domain-containing protein</fullName>
    </recommendedName>
</protein>
<keyword evidence="2" id="KW-1185">Reference proteome</keyword>
<gene>
    <name evidence="1" type="ORF">A4R26_14830</name>
</gene>